<keyword evidence="3" id="KW-1185">Reference proteome</keyword>
<organism evidence="2 3">
    <name type="scientific">Piscinibacter gummiphilus</name>
    <dbReference type="NCBI Taxonomy" id="946333"/>
    <lineage>
        <taxon>Bacteria</taxon>
        <taxon>Pseudomonadati</taxon>
        <taxon>Pseudomonadota</taxon>
        <taxon>Betaproteobacteria</taxon>
        <taxon>Burkholderiales</taxon>
        <taxon>Sphaerotilaceae</taxon>
        <taxon>Piscinibacter</taxon>
    </lineage>
</organism>
<dbReference type="GO" id="GO:0006879">
    <property type="term" value="P:intracellular iron ion homeostasis"/>
    <property type="evidence" value="ECO:0007669"/>
    <property type="project" value="InterPro"/>
</dbReference>
<dbReference type="Gene3D" id="1.20.120.520">
    <property type="entry name" value="nmb1532 protein domain like"/>
    <property type="match status" value="1"/>
</dbReference>
<dbReference type="InterPro" id="IPR045808">
    <property type="entry name" value="Hr_FBXL5"/>
</dbReference>
<dbReference type="AlphaFoldDB" id="A0A1W6LEV8"/>
<gene>
    <name evidence="2" type="ORF">A4W93_24175</name>
</gene>
<dbReference type="KEGG" id="rgu:A4W93_24175"/>
<proteinExistence type="predicted"/>
<accession>A0A1W6LEV8</accession>
<evidence type="ECO:0000313" key="3">
    <source>
        <dbReference type="Proteomes" id="UP000193427"/>
    </source>
</evidence>
<sequence length="220" mass="24748">MNTLPRYDLYAPIHKALRLFMTDTLSQLSRLDLTDEQDLATGLAQLEALLEAASRHLQHENDFIHPTLEIHQRGASGRIAMEHREHLDAIAMLRTQAAVLRAEPAAPTAHRLYRQLAAFVAENFEHMDVEETRHNQVLWAACGDDELAAIEGRILASIDADEMTLWLRWMLPAFNPTERAQLITGLPPEAREPVLLSARSLLGDTAWAKLRDALDLAEPL</sequence>
<reference evidence="2 3" key="1">
    <citation type="submission" date="2016-04" db="EMBL/GenBank/DDBJ databases">
        <title>Complete genome sequence of natural rubber-degrading, novel Gram-negative bacterium, Rhizobacter gummiphilus strain NS21.</title>
        <authorList>
            <person name="Tabata M."/>
            <person name="Kasai D."/>
            <person name="Fukuda M."/>
        </authorList>
    </citation>
    <scope>NUCLEOTIDE SEQUENCE [LARGE SCALE GENOMIC DNA]</scope>
    <source>
        <strain evidence="2 3">NS21</strain>
    </source>
</reference>
<evidence type="ECO:0000259" key="1">
    <source>
        <dbReference type="Pfam" id="PF01814"/>
    </source>
</evidence>
<dbReference type="OrthoDB" id="5654170at2"/>
<name>A0A1W6LEV8_9BURK</name>
<feature type="domain" description="Hemerythrin-like" evidence="1">
    <location>
        <begin position="14"/>
        <end position="132"/>
    </location>
</feature>
<dbReference type="InterPro" id="IPR012312">
    <property type="entry name" value="Hemerythrin-like"/>
</dbReference>
<evidence type="ECO:0000313" key="2">
    <source>
        <dbReference type="EMBL" id="ARN22756.1"/>
    </source>
</evidence>
<dbReference type="Pfam" id="PF01814">
    <property type="entry name" value="Hemerythrin"/>
    <property type="match status" value="1"/>
</dbReference>
<dbReference type="STRING" id="946333.A4W93_24175"/>
<dbReference type="Proteomes" id="UP000193427">
    <property type="component" value="Chromosome"/>
</dbReference>
<dbReference type="CDD" id="cd12109">
    <property type="entry name" value="Hr_FBXL5"/>
    <property type="match status" value="1"/>
</dbReference>
<protein>
    <recommendedName>
        <fullName evidence="1">Hemerythrin-like domain-containing protein</fullName>
    </recommendedName>
</protein>
<dbReference type="RefSeq" id="WP_085753062.1">
    <property type="nucleotide sequence ID" value="NZ_BSPR01000015.1"/>
</dbReference>
<dbReference type="EMBL" id="CP015118">
    <property type="protein sequence ID" value="ARN22756.1"/>
    <property type="molecule type" value="Genomic_DNA"/>
</dbReference>